<organism evidence="1 2">
    <name type="scientific">Dethiosulfatibacter aminovorans DSM 17477</name>
    <dbReference type="NCBI Taxonomy" id="1121476"/>
    <lineage>
        <taxon>Bacteria</taxon>
        <taxon>Bacillati</taxon>
        <taxon>Bacillota</taxon>
        <taxon>Tissierellia</taxon>
        <taxon>Dethiosulfatibacter</taxon>
    </lineage>
</organism>
<accession>A0A1M6GK26</accession>
<dbReference type="Proteomes" id="UP000184052">
    <property type="component" value="Unassembled WGS sequence"/>
</dbReference>
<evidence type="ECO:0000313" key="2">
    <source>
        <dbReference type="Proteomes" id="UP000184052"/>
    </source>
</evidence>
<dbReference type="InterPro" id="IPR009057">
    <property type="entry name" value="Homeodomain-like_sf"/>
</dbReference>
<dbReference type="EMBL" id="FQZL01000011">
    <property type="protein sequence ID" value="SHJ10261.1"/>
    <property type="molecule type" value="Genomic_DNA"/>
</dbReference>
<dbReference type="Gene3D" id="1.10.10.60">
    <property type="entry name" value="Homeodomain-like"/>
    <property type="match status" value="1"/>
</dbReference>
<dbReference type="SUPFAM" id="SSF46689">
    <property type="entry name" value="Homeodomain-like"/>
    <property type="match status" value="1"/>
</dbReference>
<dbReference type="AlphaFoldDB" id="A0A1M6GK26"/>
<gene>
    <name evidence="1" type="ORF">SAMN02745751_01742</name>
</gene>
<dbReference type="Pfam" id="PF13551">
    <property type="entry name" value="HTH_29"/>
    <property type="match status" value="1"/>
</dbReference>
<proteinExistence type="predicted"/>
<keyword evidence="2" id="KW-1185">Reference proteome</keyword>
<name>A0A1M6GK26_9FIRM</name>
<feature type="non-terminal residue" evidence="1">
    <location>
        <position position="71"/>
    </location>
</feature>
<keyword evidence="1" id="KW-0238">DNA-binding</keyword>
<dbReference type="GO" id="GO:0003677">
    <property type="term" value="F:DNA binding"/>
    <property type="evidence" value="ECO:0007669"/>
    <property type="project" value="UniProtKB-KW"/>
</dbReference>
<reference evidence="1 2" key="1">
    <citation type="submission" date="2016-11" db="EMBL/GenBank/DDBJ databases">
        <authorList>
            <person name="Jaros S."/>
            <person name="Januszkiewicz K."/>
            <person name="Wedrychowicz H."/>
        </authorList>
    </citation>
    <scope>NUCLEOTIDE SEQUENCE [LARGE SCALE GENOMIC DNA]</scope>
    <source>
        <strain evidence="1 2">DSM 17477</strain>
    </source>
</reference>
<protein>
    <submittedName>
        <fullName evidence="1">Homeodomain-like domain-containing protein</fullName>
    </submittedName>
</protein>
<evidence type="ECO:0000313" key="1">
    <source>
        <dbReference type="EMBL" id="SHJ10261.1"/>
    </source>
</evidence>
<keyword evidence="1" id="KW-0371">Homeobox</keyword>
<dbReference type="STRING" id="1121476.SAMN02745751_01742"/>
<sequence>MRKVNLNMNENQKYEIIKRLVETDGNKERAAITLGCTRRHVNRMIARYKEQGKSCFVHGNRGKTPTNALSN</sequence>